<feature type="region of interest" description="Disordered" evidence="2">
    <location>
        <begin position="1"/>
        <end position="30"/>
    </location>
</feature>
<proteinExistence type="predicted"/>
<organism evidence="3 4">
    <name type="scientific">Vitrella brassicaformis (strain CCMP3155)</name>
    <dbReference type="NCBI Taxonomy" id="1169540"/>
    <lineage>
        <taxon>Eukaryota</taxon>
        <taxon>Sar</taxon>
        <taxon>Alveolata</taxon>
        <taxon>Colpodellida</taxon>
        <taxon>Vitrellaceae</taxon>
        <taxon>Vitrella</taxon>
    </lineage>
</organism>
<dbReference type="InterPro" id="IPR002110">
    <property type="entry name" value="Ankyrin_rpt"/>
</dbReference>
<dbReference type="PROSITE" id="PS50088">
    <property type="entry name" value="ANK_REPEAT"/>
    <property type="match status" value="1"/>
</dbReference>
<evidence type="ECO:0000313" key="3">
    <source>
        <dbReference type="EMBL" id="CEM21887.1"/>
    </source>
</evidence>
<dbReference type="SUPFAM" id="SSF48403">
    <property type="entry name" value="Ankyrin repeat"/>
    <property type="match status" value="1"/>
</dbReference>
<dbReference type="AlphaFoldDB" id="A0A0G4G2B7"/>
<keyword evidence="1" id="KW-0040">ANK repeat</keyword>
<dbReference type="PANTHER" id="PTHR24121:SF23">
    <property type="entry name" value="NO MECHANORECEPTOR POTENTIAL C, ISOFORM H"/>
    <property type="match status" value="1"/>
</dbReference>
<dbReference type="PROSITE" id="PS50297">
    <property type="entry name" value="ANK_REP_REGION"/>
    <property type="match status" value="1"/>
</dbReference>
<gene>
    <name evidence="3" type="ORF">Vbra_6134</name>
</gene>
<protein>
    <submittedName>
        <fullName evidence="3">Uncharacterized protein</fullName>
    </submittedName>
</protein>
<evidence type="ECO:0000256" key="2">
    <source>
        <dbReference type="SAM" id="MobiDB-lite"/>
    </source>
</evidence>
<keyword evidence="4" id="KW-1185">Reference proteome</keyword>
<sequence length="360" mass="40241">MWGLLHTQRSPRLQGQEGDSVRDGHRRPSGVGEACYIQLPRVDEGDAAAQQAIHHIQTDHPKLPDVTDDITKAPRRFEQVPLVCAPAADDWEAPRDLTDSIRDAIWNPMAIKESDSEDLRKALDGLSPEQAEKVLTTREWCWGPDYGDITRSAVNFAARVCKDVEVFEVLLHNRRHLLKLKDEFGRTPLHLAAAKGSVDVAEKFVEWGGKELLEAQDNTGNTPLHHAAANEGHVDVVEWMLRVNPQLLKIKNDDGRTPLDYALHLDLEGTKTKIVGAMLAAAGELTMELLGEDEEGLSRVLQQPELLSKAVPYAKYGFGQYVRRCDSLGVDSLRWCSVFRQLMKSRPKDSLTDDFENTAS</sequence>
<dbReference type="Gene3D" id="1.25.40.20">
    <property type="entry name" value="Ankyrin repeat-containing domain"/>
    <property type="match status" value="1"/>
</dbReference>
<accession>A0A0G4G2B7</accession>
<reference evidence="3 4" key="1">
    <citation type="submission" date="2014-11" db="EMBL/GenBank/DDBJ databases">
        <authorList>
            <person name="Zhu J."/>
            <person name="Qi W."/>
            <person name="Song R."/>
        </authorList>
    </citation>
    <scope>NUCLEOTIDE SEQUENCE [LARGE SCALE GENOMIC DNA]</scope>
</reference>
<dbReference type="InterPro" id="IPR036770">
    <property type="entry name" value="Ankyrin_rpt-contain_sf"/>
</dbReference>
<dbReference type="InParanoid" id="A0A0G4G2B7"/>
<evidence type="ECO:0000256" key="1">
    <source>
        <dbReference type="PROSITE-ProRule" id="PRU00023"/>
    </source>
</evidence>
<dbReference type="OrthoDB" id="194358at2759"/>
<dbReference type="PANTHER" id="PTHR24121">
    <property type="entry name" value="NO MECHANORECEPTOR POTENTIAL C, ISOFORM D-RELATED"/>
    <property type="match status" value="1"/>
</dbReference>
<evidence type="ECO:0000313" key="4">
    <source>
        <dbReference type="Proteomes" id="UP000041254"/>
    </source>
</evidence>
<dbReference type="VEuPathDB" id="CryptoDB:Vbra_6134"/>
<dbReference type="Proteomes" id="UP000041254">
    <property type="component" value="Unassembled WGS sequence"/>
</dbReference>
<name>A0A0G4G2B7_VITBC</name>
<feature type="repeat" description="ANK" evidence="1">
    <location>
        <begin position="184"/>
        <end position="208"/>
    </location>
</feature>
<dbReference type="STRING" id="1169540.A0A0G4G2B7"/>
<dbReference type="Pfam" id="PF12796">
    <property type="entry name" value="Ank_2"/>
    <property type="match status" value="1"/>
</dbReference>
<dbReference type="PhylomeDB" id="A0A0G4G2B7"/>
<dbReference type="SMART" id="SM00248">
    <property type="entry name" value="ANK"/>
    <property type="match status" value="3"/>
</dbReference>
<dbReference type="EMBL" id="CDMY01000544">
    <property type="protein sequence ID" value="CEM21887.1"/>
    <property type="molecule type" value="Genomic_DNA"/>
</dbReference>